<organism evidence="2 3">
    <name type="scientific">Immersiella caudata</name>
    <dbReference type="NCBI Taxonomy" id="314043"/>
    <lineage>
        <taxon>Eukaryota</taxon>
        <taxon>Fungi</taxon>
        <taxon>Dikarya</taxon>
        <taxon>Ascomycota</taxon>
        <taxon>Pezizomycotina</taxon>
        <taxon>Sordariomycetes</taxon>
        <taxon>Sordariomycetidae</taxon>
        <taxon>Sordariales</taxon>
        <taxon>Lasiosphaeriaceae</taxon>
        <taxon>Immersiella</taxon>
    </lineage>
</organism>
<dbReference type="AlphaFoldDB" id="A0AA39WDL1"/>
<feature type="region of interest" description="Disordered" evidence="1">
    <location>
        <begin position="66"/>
        <end position="85"/>
    </location>
</feature>
<protein>
    <submittedName>
        <fullName evidence="2">Uncharacterized protein</fullName>
    </submittedName>
</protein>
<keyword evidence="3" id="KW-1185">Reference proteome</keyword>
<evidence type="ECO:0000313" key="2">
    <source>
        <dbReference type="EMBL" id="KAK0613451.1"/>
    </source>
</evidence>
<proteinExistence type="predicted"/>
<feature type="compositionally biased region" description="Low complexity" evidence="1">
    <location>
        <begin position="66"/>
        <end position="79"/>
    </location>
</feature>
<name>A0AA39WDL1_9PEZI</name>
<dbReference type="Proteomes" id="UP001175000">
    <property type="component" value="Unassembled WGS sequence"/>
</dbReference>
<reference evidence="2" key="1">
    <citation type="submission" date="2023-06" db="EMBL/GenBank/DDBJ databases">
        <title>Genome-scale phylogeny and comparative genomics of the fungal order Sordariales.</title>
        <authorList>
            <consortium name="Lawrence Berkeley National Laboratory"/>
            <person name="Hensen N."/>
            <person name="Bonometti L."/>
            <person name="Westerberg I."/>
            <person name="Brannstrom I.O."/>
            <person name="Guillou S."/>
            <person name="Cros-Aarteil S."/>
            <person name="Calhoun S."/>
            <person name="Haridas S."/>
            <person name="Kuo A."/>
            <person name="Mondo S."/>
            <person name="Pangilinan J."/>
            <person name="Riley R."/>
            <person name="Labutti K."/>
            <person name="Andreopoulos B."/>
            <person name="Lipzen A."/>
            <person name="Chen C."/>
            <person name="Yanf M."/>
            <person name="Daum C."/>
            <person name="Ng V."/>
            <person name="Clum A."/>
            <person name="Steindorff A."/>
            <person name="Ohm R."/>
            <person name="Martin F."/>
            <person name="Silar P."/>
            <person name="Natvig D."/>
            <person name="Lalanne C."/>
            <person name="Gautier V."/>
            <person name="Ament-Velasquez S.L."/>
            <person name="Kruys A."/>
            <person name="Hutchinson M.I."/>
            <person name="Powell A.J."/>
            <person name="Barry K."/>
            <person name="Miller A.N."/>
            <person name="Grigoriev I.V."/>
            <person name="Debuchy R."/>
            <person name="Gladieux P."/>
            <person name="Thoren M.H."/>
            <person name="Johannesson H."/>
        </authorList>
    </citation>
    <scope>NUCLEOTIDE SEQUENCE</scope>
    <source>
        <strain evidence="2">CBS 606.72</strain>
    </source>
</reference>
<accession>A0AA39WDL1</accession>
<evidence type="ECO:0000256" key="1">
    <source>
        <dbReference type="SAM" id="MobiDB-lite"/>
    </source>
</evidence>
<evidence type="ECO:0000313" key="3">
    <source>
        <dbReference type="Proteomes" id="UP001175000"/>
    </source>
</evidence>
<sequence length="180" mass="19607">MAPGAPVIPGAVYAAVPAIQAHRPAQAPAPLYIQVPAPSQAPLQNPAAATNTSTTALASAPAVAPTLTARTSATPARSAGPREFPGRCPPGMDPYVFRRQDSIAFFELITAKDRNPLPPRVLRPGKPWDDHDCRVLEYAASHWKNYQRVRNELYNFCDKGYTVEHIRAQLGELWGSGWDR</sequence>
<gene>
    <name evidence="2" type="ORF">B0T14DRAFT_526266</name>
</gene>
<comment type="caution">
    <text evidence="2">The sequence shown here is derived from an EMBL/GenBank/DDBJ whole genome shotgun (WGS) entry which is preliminary data.</text>
</comment>
<dbReference type="EMBL" id="JAULSU010000006">
    <property type="protein sequence ID" value="KAK0613451.1"/>
    <property type="molecule type" value="Genomic_DNA"/>
</dbReference>